<evidence type="ECO:0000259" key="3">
    <source>
        <dbReference type="PROSITE" id="PS50056"/>
    </source>
</evidence>
<dbReference type="WBParaSite" id="PSU_v2.g14899.t1">
    <property type="protein sequence ID" value="PSU_v2.g14899.t1"/>
    <property type="gene ID" value="PSU_v2.g14899"/>
</dbReference>
<evidence type="ECO:0000313" key="4">
    <source>
        <dbReference type="Proteomes" id="UP000887577"/>
    </source>
</evidence>
<name>A0A914Y6L5_9BILA</name>
<dbReference type="Gene3D" id="3.90.190.10">
    <property type="entry name" value="Protein tyrosine phosphatase superfamily"/>
    <property type="match status" value="1"/>
</dbReference>
<evidence type="ECO:0000313" key="5">
    <source>
        <dbReference type="WBParaSite" id="PSU_v2.g14899.t1"/>
    </source>
</evidence>
<dbReference type="SUPFAM" id="SSF52799">
    <property type="entry name" value="(Phosphotyrosine protein) phosphatases II"/>
    <property type="match status" value="1"/>
</dbReference>
<keyword evidence="1" id="KW-0378">Hydrolase</keyword>
<organism evidence="4 5">
    <name type="scientific">Panagrolaimus superbus</name>
    <dbReference type="NCBI Taxonomy" id="310955"/>
    <lineage>
        <taxon>Eukaryota</taxon>
        <taxon>Metazoa</taxon>
        <taxon>Ecdysozoa</taxon>
        <taxon>Nematoda</taxon>
        <taxon>Chromadorea</taxon>
        <taxon>Rhabditida</taxon>
        <taxon>Tylenchina</taxon>
        <taxon>Panagrolaimomorpha</taxon>
        <taxon>Panagrolaimoidea</taxon>
        <taxon>Panagrolaimidae</taxon>
        <taxon>Panagrolaimus</taxon>
    </lineage>
</organism>
<feature type="domain" description="Tyrosine specific protein phosphatases" evidence="3">
    <location>
        <begin position="105"/>
        <end position="172"/>
    </location>
</feature>
<dbReference type="SMART" id="SM00195">
    <property type="entry name" value="DSPc"/>
    <property type="match status" value="1"/>
</dbReference>
<dbReference type="InterPro" id="IPR016130">
    <property type="entry name" value="Tyr_Pase_AS"/>
</dbReference>
<dbReference type="Proteomes" id="UP000887577">
    <property type="component" value="Unplaced"/>
</dbReference>
<accession>A0A914Y6L5</accession>
<proteinExistence type="predicted"/>
<dbReference type="PANTHER" id="PTHR10367:SF9">
    <property type="entry name" value="DUAL-SPECIFICITY PHOSPHATASE 11 (RNA_RNP COMPLEX 1-INTERACTING)"/>
    <property type="match status" value="1"/>
</dbReference>
<sequence>MSKSLPEKWSRYKNIGEAVVEGTKFFPFKTPLDDSWFDGKHHLPIAEKLTMERLMEEINEKQINLGMVIDLTTSFKYYNPIGWKTYNIEYRKLKCDGKHLMEIRLQFYDIVEEYFSREKNKIIGVHCAHGLNRTGFLICAYMVERMGFALDEAVTLFERSRGHRIETSLGKLEELKLFLAQTNNSKSPPSNDKNGE</sequence>
<dbReference type="InterPro" id="IPR029021">
    <property type="entry name" value="Prot-tyrosine_phosphatase-like"/>
</dbReference>
<dbReference type="PROSITE" id="PS50056">
    <property type="entry name" value="TYR_PHOSPHATASE_2"/>
    <property type="match status" value="1"/>
</dbReference>
<dbReference type="PROSITE" id="PS00383">
    <property type="entry name" value="TYR_PHOSPHATASE_1"/>
    <property type="match status" value="1"/>
</dbReference>
<dbReference type="AlphaFoldDB" id="A0A914Y6L5"/>
<dbReference type="GO" id="GO:0004651">
    <property type="term" value="F:polynucleotide 5'-phosphatase activity"/>
    <property type="evidence" value="ECO:0007669"/>
    <property type="project" value="TreeGrafter"/>
</dbReference>
<dbReference type="Pfam" id="PF00782">
    <property type="entry name" value="DSPc"/>
    <property type="match status" value="1"/>
</dbReference>
<reference evidence="5" key="1">
    <citation type="submission" date="2022-11" db="UniProtKB">
        <authorList>
            <consortium name="WormBaseParasite"/>
        </authorList>
    </citation>
    <scope>IDENTIFICATION</scope>
</reference>
<evidence type="ECO:0000256" key="1">
    <source>
        <dbReference type="ARBA" id="ARBA00022801"/>
    </source>
</evidence>
<keyword evidence="2" id="KW-0904">Protein phosphatase</keyword>
<keyword evidence="4" id="KW-1185">Reference proteome</keyword>
<protein>
    <submittedName>
        <fullName evidence="5">Tyrosine specific protein phosphatases domain-containing protein</fullName>
    </submittedName>
</protein>
<dbReference type="InterPro" id="IPR020422">
    <property type="entry name" value="TYR_PHOSPHATASE_DUAL_dom"/>
</dbReference>
<dbReference type="InterPro" id="IPR051029">
    <property type="entry name" value="mRNA_Capping_Enz/RNA_Phosphat"/>
</dbReference>
<dbReference type="PANTHER" id="PTHR10367">
    <property type="entry name" value="MRNA-CAPPING ENZYME"/>
    <property type="match status" value="1"/>
</dbReference>
<dbReference type="InterPro" id="IPR000340">
    <property type="entry name" value="Dual-sp_phosphatase_cat-dom"/>
</dbReference>
<dbReference type="InterPro" id="IPR000387">
    <property type="entry name" value="Tyr_Pase_dom"/>
</dbReference>
<evidence type="ECO:0000256" key="2">
    <source>
        <dbReference type="ARBA" id="ARBA00022912"/>
    </source>
</evidence>
<dbReference type="GO" id="GO:0004721">
    <property type="term" value="F:phosphoprotein phosphatase activity"/>
    <property type="evidence" value="ECO:0007669"/>
    <property type="project" value="UniProtKB-KW"/>
</dbReference>